<dbReference type="CDD" id="cd00082">
    <property type="entry name" value="HisKA"/>
    <property type="match status" value="1"/>
</dbReference>
<organism evidence="9 10">
    <name type="scientific">Kosmotoga olearia (strain ATCC BAA-1733 / DSM 21960 / TBF 19.5.1)</name>
    <dbReference type="NCBI Taxonomy" id="521045"/>
    <lineage>
        <taxon>Bacteria</taxon>
        <taxon>Thermotogati</taxon>
        <taxon>Thermotogota</taxon>
        <taxon>Thermotogae</taxon>
        <taxon>Kosmotogales</taxon>
        <taxon>Kosmotogaceae</taxon>
        <taxon>Kosmotoga</taxon>
    </lineage>
</organism>
<dbReference type="SMART" id="SM00387">
    <property type="entry name" value="HATPase_c"/>
    <property type="match status" value="1"/>
</dbReference>
<dbReference type="PRINTS" id="PR00344">
    <property type="entry name" value="BCTRLSENSOR"/>
</dbReference>
<dbReference type="EC" id="2.7.13.3" evidence="2"/>
<dbReference type="PROSITE" id="PS50109">
    <property type="entry name" value="HIS_KIN"/>
    <property type="match status" value="1"/>
</dbReference>
<dbReference type="EMBL" id="CP001634">
    <property type="protein sequence ID" value="ACR79547.1"/>
    <property type="molecule type" value="Genomic_DNA"/>
</dbReference>
<evidence type="ECO:0000256" key="1">
    <source>
        <dbReference type="ARBA" id="ARBA00000085"/>
    </source>
</evidence>
<dbReference type="SMART" id="SM00388">
    <property type="entry name" value="HisKA"/>
    <property type="match status" value="1"/>
</dbReference>
<dbReference type="SUPFAM" id="SSF55874">
    <property type="entry name" value="ATPase domain of HSP90 chaperone/DNA topoisomerase II/histidine kinase"/>
    <property type="match status" value="1"/>
</dbReference>
<reference evidence="9 10" key="2">
    <citation type="journal article" date="2011" name="J. Bacteriol.">
        <title>Genome Sequence of Kosmotoga olearia Strain TBF 19.5.1, a Thermophilic Bacterium with a Wide Growth Temperature Range, Isolated from the Troll B Oil Platform in the North Sea.</title>
        <authorList>
            <person name="Swithers K.S."/>
            <person name="Dipippo J.L."/>
            <person name="Bruce D.C."/>
            <person name="Detter C."/>
            <person name="Tapia R."/>
            <person name="Han S."/>
            <person name="Goodwin L.A."/>
            <person name="Han J."/>
            <person name="Woyke T."/>
            <person name="Pitluck S."/>
            <person name="Pennacchio L."/>
            <person name="Nolan M."/>
            <person name="Mikhailova N."/>
            <person name="Land M.L."/>
            <person name="Nesbo C.L."/>
            <person name="Gogarten J.P."/>
            <person name="Noll K.M."/>
        </authorList>
    </citation>
    <scope>NUCLEOTIDE SEQUENCE [LARGE SCALE GENOMIC DNA]</scope>
    <source>
        <strain evidence="10">ATCC BAA-1733 / DSM 21960 / TBF 19.5.1</strain>
    </source>
</reference>
<evidence type="ECO:0000256" key="6">
    <source>
        <dbReference type="ARBA" id="ARBA00023012"/>
    </source>
</evidence>
<gene>
    <name evidence="9" type="ordered locus">Kole_0837</name>
</gene>
<dbReference type="InterPro" id="IPR004358">
    <property type="entry name" value="Sig_transdc_His_kin-like_C"/>
</dbReference>
<dbReference type="PANTHER" id="PTHR45453:SF1">
    <property type="entry name" value="PHOSPHATE REGULON SENSOR PROTEIN PHOR"/>
    <property type="match status" value="1"/>
</dbReference>
<dbReference type="eggNOG" id="COG2205">
    <property type="taxonomic scope" value="Bacteria"/>
</dbReference>
<evidence type="ECO:0000313" key="9">
    <source>
        <dbReference type="EMBL" id="ACR79547.1"/>
    </source>
</evidence>
<dbReference type="CDD" id="cd00075">
    <property type="entry name" value="HATPase"/>
    <property type="match status" value="1"/>
</dbReference>
<dbReference type="GO" id="GO:0004721">
    <property type="term" value="F:phosphoprotein phosphatase activity"/>
    <property type="evidence" value="ECO:0007669"/>
    <property type="project" value="TreeGrafter"/>
</dbReference>
<dbReference type="AlphaFoldDB" id="C5CGA6"/>
<keyword evidence="6" id="KW-0902">Two-component regulatory system</keyword>
<keyword evidence="7" id="KW-1133">Transmembrane helix</keyword>
<dbReference type="GO" id="GO:0000155">
    <property type="term" value="F:phosphorelay sensor kinase activity"/>
    <property type="evidence" value="ECO:0007669"/>
    <property type="project" value="InterPro"/>
</dbReference>
<dbReference type="STRING" id="521045.Kole_0837"/>
<comment type="catalytic activity">
    <reaction evidence="1">
        <text>ATP + protein L-histidine = ADP + protein N-phospho-L-histidine.</text>
        <dbReference type="EC" id="2.7.13.3"/>
    </reaction>
</comment>
<dbReference type="SUPFAM" id="SSF47384">
    <property type="entry name" value="Homodimeric domain of signal transducing histidine kinase"/>
    <property type="match status" value="1"/>
</dbReference>
<keyword evidence="10" id="KW-1185">Reference proteome</keyword>
<feature type="transmembrane region" description="Helical" evidence="7">
    <location>
        <begin position="104"/>
        <end position="126"/>
    </location>
</feature>
<protein>
    <recommendedName>
        <fullName evidence="2">histidine kinase</fullName>
        <ecNumber evidence="2">2.7.13.3</ecNumber>
    </recommendedName>
</protein>
<evidence type="ECO:0000256" key="7">
    <source>
        <dbReference type="SAM" id="Phobius"/>
    </source>
</evidence>
<keyword evidence="3" id="KW-0597">Phosphoprotein</keyword>
<dbReference type="RefSeq" id="WP_015868209.1">
    <property type="nucleotide sequence ID" value="NC_012785.1"/>
</dbReference>
<dbReference type="GO" id="GO:0016036">
    <property type="term" value="P:cellular response to phosphate starvation"/>
    <property type="evidence" value="ECO:0007669"/>
    <property type="project" value="TreeGrafter"/>
</dbReference>
<keyword evidence="7" id="KW-0812">Transmembrane</keyword>
<dbReference type="Pfam" id="PF00512">
    <property type="entry name" value="HisKA"/>
    <property type="match status" value="1"/>
</dbReference>
<keyword evidence="7" id="KW-0472">Membrane</keyword>
<dbReference type="KEGG" id="kol:Kole_0837"/>
<dbReference type="OrthoDB" id="9773956at2"/>
<evidence type="ECO:0000256" key="4">
    <source>
        <dbReference type="ARBA" id="ARBA00022679"/>
    </source>
</evidence>
<dbReference type="Gene3D" id="3.30.565.10">
    <property type="entry name" value="Histidine kinase-like ATPase, C-terminal domain"/>
    <property type="match status" value="1"/>
</dbReference>
<feature type="domain" description="Histidine kinase" evidence="8">
    <location>
        <begin position="198"/>
        <end position="414"/>
    </location>
</feature>
<dbReference type="PANTHER" id="PTHR45453">
    <property type="entry name" value="PHOSPHATE REGULON SENSOR PROTEIN PHOR"/>
    <property type="match status" value="1"/>
</dbReference>
<evidence type="ECO:0000256" key="3">
    <source>
        <dbReference type="ARBA" id="ARBA00022553"/>
    </source>
</evidence>
<dbReference type="FunFam" id="3.30.565.10:FF:000006">
    <property type="entry name" value="Sensor histidine kinase WalK"/>
    <property type="match status" value="1"/>
</dbReference>
<name>C5CGA6_KOSOT</name>
<accession>C5CGA6</accession>
<evidence type="ECO:0000313" key="10">
    <source>
        <dbReference type="Proteomes" id="UP000002382"/>
    </source>
</evidence>
<keyword evidence="5 9" id="KW-0418">Kinase</keyword>
<dbReference type="Gene3D" id="1.10.287.130">
    <property type="match status" value="1"/>
</dbReference>
<sequence>MVQLLDNRDFRRTLWLIVGCVVFFAFIVSFFCFFSYKRLYAGVEKERLELLGRLTEEIPEIKGKEDLFFEKGSERYYQKGLSIAIKYGYAKGNFLGNAAFNISFLRSVLFSLCVLVCSAFFILIIFSGQLSKIYKTLREYSLGADAVMNEDYDYSFDSLEEGDLAILGTQLDQMVRRLKLTVEALNAEKEKLRIFISQMTHQLKTPLASMKLMIELSLSDNIDPEKKREFLERSLAEQNKMEWLIQTLLDISRLEIGKVKLNMKDIELPELIKQTVQVLEPRWRKKNHQIIFSLPESFRFQCDPNWFGQALENILKNAIDYTPENGRIEIKLVENDAYMKLIFKDNGIGIEPEDLPFIFDKFYRGRKALIINRNGTGIGLTLSKAIIERHDGEIRIKSIPGTGSEFILEFPRDHLKKS</sequence>
<keyword evidence="4" id="KW-0808">Transferase</keyword>
<reference evidence="9 10" key="1">
    <citation type="submission" date="2009-06" db="EMBL/GenBank/DDBJ databases">
        <title>Complete sequence of Thermotogales bacterium TBF 19.5.1.</title>
        <authorList>
            <consortium name="US DOE Joint Genome Institute"/>
            <person name="Lucas S."/>
            <person name="Copeland A."/>
            <person name="Lapidus A."/>
            <person name="Glavina del Rio T."/>
            <person name="Tice H."/>
            <person name="Bruce D."/>
            <person name="Goodwin L."/>
            <person name="Pitluck S."/>
            <person name="Chertkov O."/>
            <person name="Brettin T."/>
            <person name="Detter J.C."/>
            <person name="Han C."/>
            <person name="Schmutz J."/>
            <person name="Larimer F."/>
            <person name="Land M."/>
            <person name="Hauser L."/>
            <person name="Kyrpides N."/>
            <person name="Ovchinnikova G."/>
            <person name="Noll K."/>
        </authorList>
    </citation>
    <scope>NUCLEOTIDE SEQUENCE [LARGE SCALE GENOMIC DNA]</scope>
    <source>
        <strain evidence="10">ATCC BAA-1733 / DSM 21960 / TBF 19.5.1</strain>
    </source>
</reference>
<dbReference type="InterPro" id="IPR005467">
    <property type="entry name" value="His_kinase_dom"/>
</dbReference>
<evidence type="ECO:0000256" key="2">
    <source>
        <dbReference type="ARBA" id="ARBA00012438"/>
    </source>
</evidence>
<dbReference type="Pfam" id="PF02518">
    <property type="entry name" value="HATPase_c"/>
    <property type="match status" value="1"/>
</dbReference>
<dbReference type="InterPro" id="IPR036890">
    <property type="entry name" value="HATPase_C_sf"/>
</dbReference>
<evidence type="ECO:0000256" key="5">
    <source>
        <dbReference type="ARBA" id="ARBA00022777"/>
    </source>
</evidence>
<proteinExistence type="predicted"/>
<dbReference type="InterPro" id="IPR036097">
    <property type="entry name" value="HisK_dim/P_sf"/>
</dbReference>
<dbReference type="InterPro" id="IPR050351">
    <property type="entry name" value="BphY/WalK/GraS-like"/>
</dbReference>
<dbReference type="HOGENOM" id="CLU_000445_89_3_0"/>
<dbReference type="Proteomes" id="UP000002382">
    <property type="component" value="Chromosome"/>
</dbReference>
<feature type="transmembrane region" description="Helical" evidence="7">
    <location>
        <begin position="12"/>
        <end position="36"/>
    </location>
</feature>
<dbReference type="GO" id="GO:0005886">
    <property type="term" value="C:plasma membrane"/>
    <property type="evidence" value="ECO:0007669"/>
    <property type="project" value="TreeGrafter"/>
</dbReference>
<evidence type="ECO:0000259" key="8">
    <source>
        <dbReference type="PROSITE" id="PS50109"/>
    </source>
</evidence>
<dbReference type="InterPro" id="IPR003594">
    <property type="entry name" value="HATPase_dom"/>
</dbReference>
<dbReference type="InterPro" id="IPR003661">
    <property type="entry name" value="HisK_dim/P_dom"/>
</dbReference>